<keyword evidence="3 9" id="KW-0031">Aminopeptidase</keyword>
<comment type="cofactor">
    <cofactor evidence="1 10">
        <name>Zn(2+)</name>
        <dbReference type="ChEBI" id="CHEBI:29105"/>
    </cofactor>
</comment>
<dbReference type="PRINTS" id="PR00932">
    <property type="entry name" value="AMINO1PTASE"/>
</dbReference>
<evidence type="ECO:0000256" key="7">
    <source>
        <dbReference type="ARBA" id="ARBA00022833"/>
    </source>
</evidence>
<protein>
    <recommendedName>
        <fullName evidence="10">M18 family aminopeptidase</fullName>
        <ecNumber evidence="10">3.4.11.-</ecNumber>
    </recommendedName>
</protein>
<evidence type="ECO:0000256" key="9">
    <source>
        <dbReference type="RuleBase" id="RU004386"/>
    </source>
</evidence>
<evidence type="ECO:0000313" key="12">
    <source>
        <dbReference type="Proteomes" id="UP000823633"/>
    </source>
</evidence>
<dbReference type="GO" id="GO:0004177">
    <property type="term" value="F:aminopeptidase activity"/>
    <property type="evidence" value="ECO:0007669"/>
    <property type="project" value="UniProtKB-KW"/>
</dbReference>
<evidence type="ECO:0000256" key="3">
    <source>
        <dbReference type="ARBA" id="ARBA00022438"/>
    </source>
</evidence>
<keyword evidence="5 9" id="KW-0479">Metal-binding</keyword>
<dbReference type="CDD" id="cd05658">
    <property type="entry name" value="M18_DAP"/>
    <property type="match status" value="1"/>
</dbReference>
<evidence type="ECO:0000256" key="6">
    <source>
        <dbReference type="ARBA" id="ARBA00022801"/>
    </source>
</evidence>
<reference evidence="11" key="2">
    <citation type="journal article" date="2021" name="PeerJ">
        <title>Extensive microbial diversity within the chicken gut microbiome revealed by metagenomics and culture.</title>
        <authorList>
            <person name="Gilroy R."/>
            <person name="Ravi A."/>
            <person name="Getino M."/>
            <person name="Pursley I."/>
            <person name="Horton D.L."/>
            <person name="Alikhan N.F."/>
            <person name="Baker D."/>
            <person name="Gharbi K."/>
            <person name="Hall N."/>
            <person name="Watson M."/>
            <person name="Adriaenssens E.M."/>
            <person name="Foster-Nyarko E."/>
            <person name="Jarju S."/>
            <person name="Secka A."/>
            <person name="Antonio M."/>
            <person name="Oren A."/>
            <person name="Chaudhuri R.R."/>
            <person name="La Ragione R."/>
            <person name="Hildebrand F."/>
            <person name="Pallen M.J."/>
        </authorList>
    </citation>
    <scope>NUCLEOTIDE SEQUENCE</scope>
    <source>
        <strain evidence="11">11167</strain>
    </source>
</reference>
<dbReference type="PANTHER" id="PTHR28570:SF3">
    <property type="entry name" value="ASPARTYL AMINOPEPTIDASE"/>
    <property type="match status" value="1"/>
</dbReference>
<sequence>MSEHVEAERLLDFISSSPSVYHVVANMAAGLERAGFTRLEEKERFHLEEGGRYFVTRSGSSLIAFTIPRGRICSARMIAAHTDSPTFKLKECPEETSSGLYTTLNVETYGGFPYSSWFDRPLSLAGRVQVAKGTGVECRLVDFARPIAVIPSLAIHQNRQVNEGQKVSVQKECKPLLCPGADKEGFRKLLAKELDVDKDDILSWDLSLVNRTAGCLWGDDDAFISSPRLDDLMCAYPAYRAIMEAEDGDKLKLIALFDNEEVGSSSRQGALSDFLSCVWDRIFASLSQGLEEKAMAEAASLMVSADNCHALHPNWSEKTDPTNKCVLNGGVAIKYSANQKYTTDSETASQVRMLCRKAGIPVQVFVNNSDVTGGSTLGNLSIRHLSVPSADVGLAQLAMHSSWETAGARDVGYITALFKAHLEA</sequence>
<evidence type="ECO:0000256" key="4">
    <source>
        <dbReference type="ARBA" id="ARBA00022670"/>
    </source>
</evidence>
<dbReference type="EC" id="3.4.11.-" evidence="10"/>
<dbReference type="InterPro" id="IPR001948">
    <property type="entry name" value="Peptidase_M18"/>
</dbReference>
<gene>
    <name evidence="11" type="ORF">IAC42_06640</name>
</gene>
<evidence type="ECO:0000256" key="8">
    <source>
        <dbReference type="ARBA" id="ARBA00023049"/>
    </source>
</evidence>
<dbReference type="Gene3D" id="2.30.250.10">
    <property type="entry name" value="Aminopeptidase i, Domain 2"/>
    <property type="match status" value="1"/>
</dbReference>
<accession>A0A9D9EBH3</accession>
<comment type="caution">
    <text evidence="11">The sequence shown here is derived from an EMBL/GenBank/DDBJ whole genome shotgun (WGS) entry which is preliminary data.</text>
</comment>
<dbReference type="Proteomes" id="UP000823633">
    <property type="component" value="Unassembled WGS sequence"/>
</dbReference>
<dbReference type="SUPFAM" id="SSF53187">
    <property type="entry name" value="Zn-dependent exopeptidases"/>
    <property type="match status" value="1"/>
</dbReference>
<evidence type="ECO:0000256" key="2">
    <source>
        <dbReference type="ARBA" id="ARBA00008290"/>
    </source>
</evidence>
<dbReference type="NCBIfam" id="NF002759">
    <property type="entry name" value="PRK02813.1"/>
    <property type="match status" value="1"/>
</dbReference>
<dbReference type="GO" id="GO:0006508">
    <property type="term" value="P:proteolysis"/>
    <property type="evidence" value="ECO:0007669"/>
    <property type="project" value="UniProtKB-KW"/>
</dbReference>
<dbReference type="Pfam" id="PF02127">
    <property type="entry name" value="Peptidase_M18"/>
    <property type="match status" value="1"/>
</dbReference>
<evidence type="ECO:0000256" key="10">
    <source>
        <dbReference type="RuleBase" id="RU004387"/>
    </source>
</evidence>
<dbReference type="GO" id="GO:0008270">
    <property type="term" value="F:zinc ion binding"/>
    <property type="evidence" value="ECO:0007669"/>
    <property type="project" value="InterPro"/>
</dbReference>
<comment type="similarity">
    <text evidence="2 9">Belongs to the peptidase M18 family.</text>
</comment>
<dbReference type="AlphaFoldDB" id="A0A9D9EBH3"/>
<evidence type="ECO:0000256" key="5">
    <source>
        <dbReference type="ARBA" id="ARBA00022723"/>
    </source>
</evidence>
<dbReference type="GO" id="GO:0005737">
    <property type="term" value="C:cytoplasm"/>
    <property type="evidence" value="ECO:0007669"/>
    <property type="project" value="UniProtKB-ARBA"/>
</dbReference>
<dbReference type="GO" id="GO:0008237">
    <property type="term" value="F:metallopeptidase activity"/>
    <property type="evidence" value="ECO:0007669"/>
    <property type="project" value="UniProtKB-KW"/>
</dbReference>
<keyword evidence="4 9" id="KW-0645">Protease</keyword>
<proteinExistence type="inferred from homology"/>
<dbReference type="PANTHER" id="PTHR28570">
    <property type="entry name" value="ASPARTYL AMINOPEPTIDASE"/>
    <property type="match status" value="1"/>
</dbReference>
<keyword evidence="8 9" id="KW-0482">Metalloprotease</keyword>
<evidence type="ECO:0000313" key="11">
    <source>
        <dbReference type="EMBL" id="MBO8443420.1"/>
    </source>
</evidence>
<dbReference type="Gene3D" id="3.40.630.10">
    <property type="entry name" value="Zn peptidases"/>
    <property type="match status" value="1"/>
</dbReference>
<organism evidence="11 12">
    <name type="scientific">Candidatus Aphodenecus pullistercoris</name>
    <dbReference type="NCBI Taxonomy" id="2840669"/>
    <lineage>
        <taxon>Bacteria</taxon>
        <taxon>Pseudomonadati</taxon>
        <taxon>Spirochaetota</taxon>
        <taxon>Spirochaetia</taxon>
        <taxon>Spirochaetales</taxon>
        <taxon>Candidatus Aphodenecus</taxon>
    </lineage>
</organism>
<keyword evidence="6 9" id="KW-0378">Hydrolase</keyword>
<name>A0A9D9EBH3_9SPIR</name>
<dbReference type="InterPro" id="IPR023358">
    <property type="entry name" value="Peptidase_M18_dom2"/>
</dbReference>
<keyword evidence="7 9" id="KW-0862">Zinc</keyword>
<reference evidence="11" key="1">
    <citation type="submission" date="2020-10" db="EMBL/GenBank/DDBJ databases">
        <authorList>
            <person name="Gilroy R."/>
        </authorList>
    </citation>
    <scope>NUCLEOTIDE SEQUENCE</scope>
    <source>
        <strain evidence="11">11167</strain>
    </source>
</reference>
<dbReference type="SUPFAM" id="SSF101821">
    <property type="entry name" value="Aminopeptidase/glucanase lid domain"/>
    <property type="match status" value="1"/>
</dbReference>
<dbReference type="EMBL" id="JADIMU010000043">
    <property type="protein sequence ID" value="MBO8443420.1"/>
    <property type="molecule type" value="Genomic_DNA"/>
</dbReference>
<evidence type="ECO:0000256" key="1">
    <source>
        <dbReference type="ARBA" id="ARBA00001947"/>
    </source>
</evidence>